<proteinExistence type="predicted"/>
<evidence type="ECO:0000313" key="1">
    <source>
        <dbReference type="EMBL" id="NYD36851.1"/>
    </source>
</evidence>
<dbReference type="EMBL" id="JACCBN010000001">
    <property type="protein sequence ID" value="NYD36851.1"/>
    <property type="molecule type" value="Genomic_DNA"/>
</dbReference>
<dbReference type="Proteomes" id="UP000535890">
    <property type="component" value="Unassembled WGS sequence"/>
</dbReference>
<organism evidence="1 2">
    <name type="scientific">Actinomycetospora corticicola</name>
    <dbReference type="NCBI Taxonomy" id="663602"/>
    <lineage>
        <taxon>Bacteria</taxon>
        <taxon>Bacillati</taxon>
        <taxon>Actinomycetota</taxon>
        <taxon>Actinomycetes</taxon>
        <taxon>Pseudonocardiales</taxon>
        <taxon>Pseudonocardiaceae</taxon>
        <taxon>Actinomycetospora</taxon>
    </lineage>
</organism>
<protein>
    <submittedName>
        <fullName evidence="1">Uncharacterized protein</fullName>
    </submittedName>
</protein>
<evidence type="ECO:0000313" key="2">
    <source>
        <dbReference type="Proteomes" id="UP000535890"/>
    </source>
</evidence>
<keyword evidence="2" id="KW-1185">Reference proteome</keyword>
<reference evidence="1 2" key="1">
    <citation type="submission" date="2020-07" db="EMBL/GenBank/DDBJ databases">
        <title>Sequencing the genomes of 1000 actinobacteria strains.</title>
        <authorList>
            <person name="Klenk H.-P."/>
        </authorList>
    </citation>
    <scope>NUCLEOTIDE SEQUENCE [LARGE SCALE GENOMIC DNA]</scope>
    <source>
        <strain evidence="1 2">DSM 45772</strain>
    </source>
</reference>
<dbReference type="AlphaFoldDB" id="A0A7Y9DWR3"/>
<accession>A0A7Y9DWR3</accession>
<name>A0A7Y9DWR3_9PSEU</name>
<gene>
    <name evidence="1" type="ORF">BJ983_002953</name>
</gene>
<dbReference type="RefSeq" id="WP_179794474.1">
    <property type="nucleotide sequence ID" value="NZ_BAABHP010000021.1"/>
</dbReference>
<comment type="caution">
    <text evidence="1">The sequence shown here is derived from an EMBL/GenBank/DDBJ whole genome shotgun (WGS) entry which is preliminary data.</text>
</comment>
<sequence>MIQASTDARVRAQTALQSGELTPRQRVLVADVLLAVDILVGKEPDDFSGQDAALSVLREEWTRLDEAMGGTP</sequence>